<reference evidence="2 3" key="1">
    <citation type="submission" date="2018-03" db="EMBL/GenBank/DDBJ databases">
        <title>Genomes of Pezizomycetes fungi and the evolution of truffles.</title>
        <authorList>
            <person name="Murat C."/>
            <person name="Payen T."/>
            <person name="Noel B."/>
            <person name="Kuo A."/>
            <person name="Martin F.M."/>
        </authorList>
    </citation>
    <scope>NUCLEOTIDE SEQUENCE [LARGE SCALE GENOMIC DNA]</scope>
    <source>
        <strain evidence="2">091103-1</strain>
    </source>
</reference>
<evidence type="ECO:0000313" key="3">
    <source>
        <dbReference type="Proteomes" id="UP000246991"/>
    </source>
</evidence>
<organism evidence="2 3">
    <name type="scientific">Tuber magnatum</name>
    <name type="common">white Piedmont truffle</name>
    <dbReference type="NCBI Taxonomy" id="42249"/>
    <lineage>
        <taxon>Eukaryota</taxon>
        <taxon>Fungi</taxon>
        <taxon>Dikarya</taxon>
        <taxon>Ascomycota</taxon>
        <taxon>Pezizomycotina</taxon>
        <taxon>Pezizomycetes</taxon>
        <taxon>Pezizales</taxon>
        <taxon>Tuberaceae</taxon>
        <taxon>Tuber</taxon>
    </lineage>
</organism>
<dbReference type="EMBL" id="PYWC01000074">
    <property type="protein sequence ID" value="PWW73744.1"/>
    <property type="molecule type" value="Genomic_DNA"/>
</dbReference>
<feature type="compositionally biased region" description="Polar residues" evidence="1">
    <location>
        <begin position="50"/>
        <end position="62"/>
    </location>
</feature>
<accession>A0A317SGS6</accession>
<name>A0A317SGS6_9PEZI</name>
<proteinExistence type="predicted"/>
<evidence type="ECO:0000256" key="1">
    <source>
        <dbReference type="SAM" id="MobiDB-lite"/>
    </source>
</evidence>
<protein>
    <submittedName>
        <fullName evidence="2">Uncharacterized protein</fullName>
    </submittedName>
</protein>
<sequence>MAGHYQYEYSYCRYRAGFERQASNSYQEYTKKTGRGGDHENREEEKRHSGSTTIPTDCTASPTLDPRGETQGYPASKASVRNVVVCCTDIIHERTVLLEQDYYHRRRDSMDDDVSSFFLVSAPLLVAGRGNKTGKDEAIYVMRLDHTRKPAPNLDPLRTLRSQTLAAALLSVPGGRVAEWSRGRPRGERVSVPESTVRCEYCTSTGTDMILYHRDELDLRPLSHRAEGAGIPLTARVGAFYRDESRETD</sequence>
<evidence type="ECO:0000313" key="2">
    <source>
        <dbReference type="EMBL" id="PWW73744.1"/>
    </source>
</evidence>
<dbReference type="AlphaFoldDB" id="A0A317SGS6"/>
<comment type="caution">
    <text evidence="2">The sequence shown here is derived from an EMBL/GenBank/DDBJ whole genome shotgun (WGS) entry which is preliminary data.</text>
</comment>
<dbReference type="Proteomes" id="UP000246991">
    <property type="component" value="Unassembled WGS sequence"/>
</dbReference>
<keyword evidence="3" id="KW-1185">Reference proteome</keyword>
<feature type="compositionally biased region" description="Basic and acidic residues" evidence="1">
    <location>
        <begin position="29"/>
        <end position="48"/>
    </location>
</feature>
<gene>
    <name evidence="2" type="ORF">C7212DRAFT_346688</name>
</gene>
<feature type="region of interest" description="Disordered" evidence="1">
    <location>
        <begin position="27"/>
        <end position="74"/>
    </location>
</feature>